<dbReference type="Pfam" id="PF24527">
    <property type="entry name" value="Ig-like_Pom152_9"/>
    <property type="match status" value="1"/>
</dbReference>
<accession>A0A167ELJ4</accession>
<evidence type="ECO:0000313" key="3">
    <source>
        <dbReference type="EMBL" id="ANB14219.1"/>
    </source>
</evidence>
<sequence length="345" mass="38181">MNQRIQVATKYASLKMDTSKPGTYRYKIKGVSDGVYDLSDLNLNSNTPVVVEQVVEKRPTAAFVNKGRDYKTCVNSYIDGDSDQSVEGIGISLVGQAPFTLGIELHHESTGKVRKLTIPDINQSTFKLKSIFKNLSLGRYTVSFTSIVDGKGCSSSDFRDDERVHILVSDVPKITPLNPKDNYCVGERIGFALDGVPPFDVVYEFNGKRQHAITRTSPFSRLASTDGNLTFISLSDSVSNCEGRLDHMSPIIIRPIPSVRIREEISRQDIHEGDQAELIFSFTGTPPYSFTYTRSELVGRPAKLTVVESHSVSDVNSSEYSIFTSTQGTYEVVALEDAYCSVSNR</sequence>
<dbReference type="PANTHER" id="PTHR28206:SF1">
    <property type="entry name" value="NUCLEOPORIN POM152"/>
    <property type="match status" value="1"/>
</dbReference>
<organism evidence="3 4">
    <name type="scientific">Sugiyamaella lignohabitans</name>
    <dbReference type="NCBI Taxonomy" id="796027"/>
    <lineage>
        <taxon>Eukaryota</taxon>
        <taxon>Fungi</taxon>
        <taxon>Dikarya</taxon>
        <taxon>Ascomycota</taxon>
        <taxon>Saccharomycotina</taxon>
        <taxon>Dipodascomycetes</taxon>
        <taxon>Dipodascales</taxon>
        <taxon>Trichomonascaceae</taxon>
        <taxon>Sugiyamaella</taxon>
    </lineage>
</organism>
<reference evidence="3 4" key="1">
    <citation type="submission" date="2016-02" db="EMBL/GenBank/DDBJ databases">
        <title>Complete genome sequence and transcriptome regulation of the pentose utilising yeast Sugiyamaella lignohabitans.</title>
        <authorList>
            <person name="Bellasio M."/>
            <person name="Peymann A."/>
            <person name="Valli M."/>
            <person name="Sipitzky M."/>
            <person name="Graf A."/>
            <person name="Sauer M."/>
            <person name="Marx H."/>
            <person name="Mattanovich D."/>
        </authorList>
    </citation>
    <scope>NUCLEOTIDE SEQUENCE [LARGE SCALE GENOMIC DNA]</scope>
    <source>
        <strain evidence="3 4">CBS 10342</strain>
    </source>
</reference>
<dbReference type="InterPro" id="IPR056541">
    <property type="entry name" value="Ig-like_POM152"/>
</dbReference>
<feature type="domain" description="Nucleoporin POM152 Ig-like" evidence="1">
    <location>
        <begin position="266"/>
        <end position="341"/>
    </location>
</feature>
<dbReference type="EMBL" id="CP014502">
    <property type="protein sequence ID" value="ANB14219.1"/>
    <property type="molecule type" value="Genomic_DNA"/>
</dbReference>
<protein>
    <submittedName>
        <fullName evidence="3">Pom152p</fullName>
    </submittedName>
</protein>
<dbReference type="GO" id="GO:0006999">
    <property type="term" value="P:nuclear pore organization"/>
    <property type="evidence" value="ECO:0007669"/>
    <property type="project" value="TreeGrafter"/>
</dbReference>
<dbReference type="GO" id="GO:0006606">
    <property type="term" value="P:protein import into nucleus"/>
    <property type="evidence" value="ECO:0007669"/>
    <property type="project" value="TreeGrafter"/>
</dbReference>
<dbReference type="GeneID" id="30037394"/>
<dbReference type="InterPro" id="IPR037701">
    <property type="entry name" value="Pom152"/>
</dbReference>
<dbReference type="InterPro" id="IPR056543">
    <property type="entry name" value="Ig-like_POM152_9th"/>
</dbReference>
<dbReference type="GO" id="GO:0017056">
    <property type="term" value="F:structural constituent of nuclear pore"/>
    <property type="evidence" value="ECO:0007669"/>
    <property type="project" value="InterPro"/>
</dbReference>
<dbReference type="PANTHER" id="PTHR28206">
    <property type="entry name" value="NUCLEOPORIN POM152"/>
    <property type="match status" value="1"/>
</dbReference>
<gene>
    <name evidence="3" type="primary">POM152</name>
    <name evidence="3" type="ORF">AWJ20_5180</name>
</gene>
<evidence type="ECO:0000259" key="2">
    <source>
        <dbReference type="Pfam" id="PF24527"/>
    </source>
</evidence>
<proteinExistence type="predicted"/>
<dbReference type="AlphaFoldDB" id="A0A167ELJ4"/>
<evidence type="ECO:0000259" key="1">
    <source>
        <dbReference type="Pfam" id="PF24312"/>
    </source>
</evidence>
<dbReference type="KEGG" id="slb:AWJ20_5180"/>
<dbReference type="Pfam" id="PF24312">
    <property type="entry name" value="Ig-like_POM152"/>
    <property type="match status" value="1"/>
</dbReference>
<dbReference type="OrthoDB" id="10253254at2759"/>
<dbReference type="Proteomes" id="UP000189580">
    <property type="component" value="Chromosome d"/>
</dbReference>
<feature type="domain" description="Nucleoporin POM152 ninth Ig-like" evidence="2">
    <location>
        <begin position="172"/>
        <end position="244"/>
    </location>
</feature>
<name>A0A167ELJ4_9ASCO</name>
<dbReference type="GO" id="GO:0070762">
    <property type="term" value="C:nuclear pore transmembrane ring"/>
    <property type="evidence" value="ECO:0007669"/>
    <property type="project" value="TreeGrafter"/>
</dbReference>
<evidence type="ECO:0000313" key="4">
    <source>
        <dbReference type="Proteomes" id="UP000189580"/>
    </source>
</evidence>
<keyword evidence="4" id="KW-1185">Reference proteome</keyword>
<dbReference type="RefSeq" id="XP_018736696.1">
    <property type="nucleotide sequence ID" value="XM_018882306.1"/>
</dbReference>